<dbReference type="EMBL" id="JAPQKQ010000009">
    <property type="protein sequence ID" value="KAJ5182239.1"/>
    <property type="molecule type" value="Genomic_DNA"/>
</dbReference>
<reference evidence="1" key="2">
    <citation type="journal article" date="2023" name="IMA Fungus">
        <title>Comparative genomic study of the Penicillium genus elucidates a diverse pangenome and 15 lateral gene transfer events.</title>
        <authorList>
            <person name="Petersen C."/>
            <person name="Sorensen T."/>
            <person name="Nielsen M.R."/>
            <person name="Sondergaard T.E."/>
            <person name="Sorensen J.L."/>
            <person name="Fitzpatrick D.A."/>
            <person name="Frisvad J.C."/>
            <person name="Nielsen K.L."/>
        </authorList>
    </citation>
    <scope>NUCLEOTIDE SEQUENCE</scope>
    <source>
        <strain evidence="1">IBT 20477</strain>
    </source>
</reference>
<dbReference type="OrthoDB" id="8300194at2759"/>
<dbReference type="Proteomes" id="UP001150942">
    <property type="component" value="Unassembled WGS sequence"/>
</dbReference>
<accession>A0A9W9IQQ7</accession>
<protein>
    <submittedName>
        <fullName evidence="1">Uncharacterized protein</fullName>
    </submittedName>
</protein>
<keyword evidence="2" id="KW-1185">Reference proteome</keyword>
<evidence type="ECO:0000313" key="2">
    <source>
        <dbReference type="Proteomes" id="UP001150942"/>
    </source>
</evidence>
<organism evidence="1 2">
    <name type="scientific">Penicillium cf. viridicatum</name>
    <dbReference type="NCBI Taxonomy" id="2972119"/>
    <lineage>
        <taxon>Eukaryota</taxon>
        <taxon>Fungi</taxon>
        <taxon>Dikarya</taxon>
        <taxon>Ascomycota</taxon>
        <taxon>Pezizomycotina</taxon>
        <taxon>Eurotiomycetes</taxon>
        <taxon>Eurotiomycetidae</taxon>
        <taxon>Eurotiales</taxon>
        <taxon>Aspergillaceae</taxon>
        <taxon>Penicillium</taxon>
    </lineage>
</organism>
<feature type="non-terminal residue" evidence="1">
    <location>
        <position position="1"/>
    </location>
</feature>
<proteinExistence type="predicted"/>
<gene>
    <name evidence="1" type="ORF">N7449_012386</name>
</gene>
<name>A0A9W9IQQ7_9EURO</name>
<sequence>RDVFAFGNLHTQETAEYAEIGYSYADANEVQAIAIAKNVLKNVKVPDIYFNGKVLVLVSLVSVQERLPGAALTVAWPYVSQSEKEPFKQQA</sequence>
<dbReference type="AlphaFoldDB" id="A0A9W9IQQ7"/>
<evidence type="ECO:0000313" key="1">
    <source>
        <dbReference type="EMBL" id="KAJ5182239.1"/>
    </source>
</evidence>
<reference evidence="1" key="1">
    <citation type="submission" date="2022-11" db="EMBL/GenBank/DDBJ databases">
        <authorList>
            <person name="Petersen C."/>
        </authorList>
    </citation>
    <scope>NUCLEOTIDE SEQUENCE</scope>
    <source>
        <strain evidence="1">IBT 20477</strain>
    </source>
</reference>
<comment type="caution">
    <text evidence="1">The sequence shown here is derived from an EMBL/GenBank/DDBJ whole genome shotgun (WGS) entry which is preliminary data.</text>
</comment>